<evidence type="ECO:0000313" key="6">
    <source>
        <dbReference type="EMBL" id="KAG5200539.1"/>
    </source>
</evidence>
<feature type="region of interest" description="Disordered" evidence="5">
    <location>
        <begin position="176"/>
        <end position="202"/>
    </location>
</feature>
<evidence type="ECO:0000313" key="7">
    <source>
        <dbReference type="Proteomes" id="UP000664991"/>
    </source>
</evidence>
<dbReference type="AlphaFoldDB" id="A0A835ZVW1"/>
<comment type="caution">
    <text evidence="6">The sequence shown here is derived from an EMBL/GenBank/DDBJ whole genome shotgun (WGS) entry which is preliminary data.</text>
</comment>
<dbReference type="PANTHER" id="PTHR23311">
    <property type="entry name" value="HEAT SHOCK REGULATED 2"/>
    <property type="match status" value="1"/>
</dbReference>
<reference evidence="6 7" key="1">
    <citation type="submission" date="2020-12" db="EMBL/GenBank/DDBJ databases">
        <title>De novo assembly of Tibetan sheep genome.</title>
        <authorList>
            <person name="Li X."/>
        </authorList>
    </citation>
    <scope>NUCLEOTIDE SEQUENCE [LARGE SCALE GENOMIC DNA]</scope>
    <source>
        <tissue evidence="6">Heart</tissue>
    </source>
</reference>
<evidence type="ECO:0000256" key="1">
    <source>
        <dbReference type="ARBA" id="ARBA00022614"/>
    </source>
</evidence>
<keyword evidence="3 4" id="KW-0175">Coiled coil</keyword>
<dbReference type="EMBL" id="JAEMGP010000014">
    <property type="protein sequence ID" value="KAG5200539.1"/>
    <property type="molecule type" value="Genomic_DNA"/>
</dbReference>
<dbReference type="InterPro" id="IPR032675">
    <property type="entry name" value="LRR_dom_sf"/>
</dbReference>
<organism evidence="6 7">
    <name type="scientific">Ovis aries</name>
    <name type="common">Sheep</name>
    <dbReference type="NCBI Taxonomy" id="9940"/>
    <lineage>
        <taxon>Eukaryota</taxon>
        <taxon>Metazoa</taxon>
        <taxon>Chordata</taxon>
        <taxon>Craniata</taxon>
        <taxon>Vertebrata</taxon>
        <taxon>Euteleostomi</taxon>
        <taxon>Mammalia</taxon>
        <taxon>Eutheria</taxon>
        <taxon>Laurasiatheria</taxon>
        <taxon>Artiodactyla</taxon>
        <taxon>Ruminantia</taxon>
        <taxon>Pecora</taxon>
        <taxon>Bovidae</taxon>
        <taxon>Caprinae</taxon>
        <taxon>Ovis</taxon>
    </lineage>
</organism>
<dbReference type="Proteomes" id="UP000664991">
    <property type="component" value="Chromosome 14"/>
</dbReference>
<keyword evidence="2" id="KW-0677">Repeat</keyword>
<gene>
    <name evidence="6" type="ORF">JEQ12_005073</name>
</gene>
<feature type="compositionally biased region" description="Basic and acidic residues" evidence="5">
    <location>
        <begin position="184"/>
        <end position="194"/>
    </location>
</feature>
<evidence type="ECO:0000256" key="2">
    <source>
        <dbReference type="ARBA" id="ARBA00022737"/>
    </source>
</evidence>
<keyword evidence="1" id="KW-0433">Leucine-rich repeat</keyword>
<dbReference type="InterPro" id="IPR001611">
    <property type="entry name" value="Leu-rich_rpt"/>
</dbReference>
<dbReference type="PROSITE" id="PS51450">
    <property type="entry name" value="LRR"/>
    <property type="match status" value="2"/>
</dbReference>
<evidence type="ECO:0000256" key="3">
    <source>
        <dbReference type="ARBA" id="ARBA00023054"/>
    </source>
</evidence>
<evidence type="ECO:0000256" key="5">
    <source>
        <dbReference type="SAM" id="MobiDB-lite"/>
    </source>
</evidence>
<protein>
    <recommendedName>
        <fullName evidence="8">Leucine-rich repeat-containing protein 36</fullName>
    </recommendedName>
</protein>
<feature type="region of interest" description="Disordered" evidence="5">
    <location>
        <begin position="459"/>
        <end position="487"/>
    </location>
</feature>
<evidence type="ECO:0000256" key="4">
    <source>
        <dbReference type="SAM" id="Coils"/>
    </source>
</evidence>
<feature type="coiled-coil region" evidence="4">
    <location>
        <begin position="399"/>
        <end position="436"/>
    </location>
</feature>
<feature type="compositionally biased region" description="Polar residues" evidence="5">
    <location>
        <begin position="478"/>
        <end position="487"/>
    </location>
</feature>
<dbReference type="SUPFAM" id="SSF52058">
    <property type="entry name" value="L domain-like"/>
    <property type="match status" value="1"/>
</dbReference>
<accession>A0A835ZVW1</accession>
<name>A0A835ZVW1_SHEEP</name>
<dbReference type="Gene3D" id="3.80.10.10">
    <property type="entry name" value="Ribonuclease Inhibitor"/>
    <property type="match status" value="1"/>
</dbReference>
<dbReference type="Pfam" id="PF14580">
    <property type="entry name" value="LRR_9"/>
    <property type="match status" value="1"/>
</dbReference>
<dbReference type="InterPro" id="IPR055320">
    <property type="entry name" value="CEP72-like"/>
</dbReference>
<proteinExistence type="predicted"/>
<evidence type="ECO:0008006" key="8">
    <source>
        <dbReference type="Google" id="ProtNLM"/>
    </source>
</evidence>
<dbReference type="PANTHER" id="PTHR23311:SF6">
    <property type="entry name" value="LEUCINE-RICH REPEAT-CONTAINING PROTEIN 36"/>
    <property type="match status" value="1"/>
</dbReference>
<sequence>MAEQWELDEEGIRRLGALTLEQPELVESLSLQGSYAGKIHSIGDAFRNFKSLRSLDLSRNLITSLKGIQYLCSLQDLNLYYNNIPSLVEVSRLQPLPFLKELDLRLNPVVRKDTDYRLFAVYTLQTLEKLDDRAVRESERKAAKLHFSQLGNSENFLLEMEKSSREKTVKNCVTNESTASKVSTDSDNRIEPDSNKGLFIPFPNREIKDSLTSTSATQGSVIPDQKLDPFLLGTQMQEVARREMPSENNQEDEIRRYSPHQLTIRSPEKMAKEGYRISFLDNKSSGSSPEKDLIPKPDTYQLTHDASLGKRLDVGDSSQIHPYQLPSDVGLENYDSHYSQNLSLHGSIGKRPQRNKNYREYSTKPSNNMKATTSHSCGDLLTSLSNPDSSTGRLLKLSSDDLLRKNQQLNMQVSCLNQELAQLKKLEETVTLLHESQRSLVVTNEYLLQQLNKEQKGYSGKALLPPEKSHHLGRSSPFGKSTLSSSSPVAHDMGQYLIQTVSDSVPEPSLWS</sequence>